<dbReference type="AlphaFoldDB" id="E0IER0"/>
<feature type="transmembrane region" description="Helical" evidence="1">
    <location>
        <begin position="190"/>
        <end position="208"/>
    </location>
</feature>
<feature type="transmembrane region" description="Helical" evidence="1">
    <location>
        <begin position="34"/>
        <end position="57"/>
    </location>
</feature>
<dbReference type="STRING" id="717606.PaecuDRAFT_4151"/>
<dbReference type="EMBL" id="AEDD01000012">
    <property type="protein sequence ID" value="EFM09148.1"/>
    <property type="molecule type" value="Genomic_DNA"/>
</dbReference>
<keyword evidence="1" id="KW-1133">Transmembrane helix</keyword>
<reference evidence="2 3" key="1">
    <citation type="submission" date="2010-07" db="EMBL/GenBank/DDBJ databases">
        <title>The draft genome of Paenibacillus curdlanolyticus YK9.</title>
        <authorList>
            <consortium name="US DOE Joint Genome Institute (JGI-PGF)"/>
            <person name="Lucas S."/>
            <person name="Copeland A."/>
            <person name="Lapidus A."/>
            <person name="Cheng J.-F."/>
            <person name="Bruce D."/>
            <person name="Goodwin L."/>
            <person name="Pitluck S."/>
            <person name="Land M.L."/>
            <person name="Hauser L."/>
            <person name="Chang Y.-J."/>
            <person name="Jeffries C."/>
            <person name="Anderson I.J."/>
            <person name="Johnson E."/>
            <person name="Loganathan U."/>
            <person name="Mulhopadhyay B."/>
            <person name="Kyrpides N."/>
            <person name="Woyke T.J."/>
        </authorList>
    </citation>
    <scope>NUCLEOTIDE SEQUENCE [LARGE SCALE GENOMIC DNA]</scope>
    <source>
        <strain evidence="2 3">YK9</strain>
    </source>
</reference>
<accession>E0IER0</accession>
<dbReference type="RefSeq" id="WP_006040134.1">
    <property type="nucleotide sequence ID" value="NZ_AEDD01000012.1"/>
</dbReference>
<keyword evidence="3" id="KW-1185">Reference proteome</keyword>
<sequence length="455" mass="51008">MLEHSPAIGAYMLSIIVMLMMARNRQSTGPINIIFMFLAVGEFLGVFVRFLLIISGTDLVFGPTGDYFPDGRLIDRSLLYLALFNGTFTAGALFVQWPTRMIAQRMNYTRVETGEASSYGGKWILRILLVLSGPGLLLTLKSIASGNTLIANAQLENSRVSVAGEGPSIMLIEMPFVNLLLWYSYRRGRVGRLWWLSLVGLLGTSLVTGNRTKMVTISLILLALVIQHKGYKVLYRQLPIFAILGTIVFYIGYMISFVRGSLLRQGGSFLYWAKQALLSNPADIFNHIYRSSFNGYDGFLSVINRVPDEMSYKFGHFWFESLTILIPRAVWKSKWDLPVTNIFTFEVWGWSKGGIFVTGPGVMYLDSGVVGIALGGLALGMISMAGLMLLDRYLRDHRWVYGFCVASMCYFLARFSFAGGSNDVVLMQRLLLESLLVGVIVKWMDKKQLLRVRGE</sequence>
<protein>
    <recommendedName>
        <fullName evidence="4">Oligosaccharide repeat unit polymerase</fullName>
    </recommendedName>
</protein>
<name>E0IER0_9BACL</name>
<keyword evidence="1" id="KW-0472">Membrane</keyword>
<keyword evidence="1" id="KW-0812">Transmembrane</keyword>
<proteinExistence type="predicted"/>
<evidence type="ECO:0008006" key="4">
    <source>
        <dbReference type="Google" id="ProtNLM"/>
    </source>
</evidence>
<feature type="transmembrane region" description="Helical" evidence="1">
    <location>
        <begin position="77"/>
        <end position="97"/>
    </location>
</feature>
<feature type="transmembrane region" description="Helical" evidence="1">
    <location>
        <begin position="399"/>
        <end position="420"/>
    </location>
</feature>
<feature type="transmembrane region" description="Helical" evidence="1">
    <location>
        <begin position="214"/>
        <end position="231"/>
    </location>
</feature>
<feature type="transmembrane region" description="Helical" evidence="1">
    <location>
        <begin position="369"/>
        <end position="390"/>
    </location>
</feature>
<feature type="transmembrane region" description="Helical" evidence="1">
    <location>
        <begin position="123"/>
        <end position="144"/>
    </location>
</feature>
<feature type="transmembrane region" description="Helical" evidence="1">
    <location>
        <begin position="238"/>
        <end position="258"/>
    </location>
</feature>
<feature type="transmembrane region" description="Helical" evidence="1">
    <location>
        <begin position="164"/>
        <end position="183"/>
    </location>
</feature>
<evidence type="ECO:0000256" key="1">
    <source>
        <dbReference type="SAM" id="Phobius"/>
    </source>
</evidence>
<evidence type="ECO:0000313" key="2">
    <source>
        <dbReference type="EMBL" id="EFM09148.1"/>
    </source>
</evidence>
<dbReference type="Proteomes" id="UP000005387">
    <property type="component" value="Unassembled WGS sequence"/>
</dbReference>
<feature type="transmembrane region" description="Helical" evidence="1">
    <location>
        <begin position="6"/>
        <end position="22"/>
    </location>
</feature>
<gene>
    <name evidence="2" type="ORF">PaecuDRAFT_4151</name>
</gene>
<evidence type="ECO:0000313" key="3">
    <source>
        <dbReference type="Proteomes" id="UP000005387"/>
    </source>
</evidence>
<organism evidence="2 3">
    <name type="scientific">Paenibacillus curdlanolyticus YK9</name>
    <dbReference type="NCBI Taxonomy" id="717606"/>
    <lineage>
        <taxon>Bacteria</taxon>
        <taxon>Bacillati</taxon>
        <taxon>Bacillota</taxon>
        <taxon>Bacilli</taxon>
        <taxon>Bacillales</taxon>
        <taxon>Paenibacillaceae</taxon>
        <taxon>Paenibacillus</taxon>
    </lineage>
</organism>